<accession>L1JE56</accession>
<dbReference type="RefSeq" id="XP_005833778.1">
    <property type="nucleotide sequence ID" value="XM_005833721.1"/>
</dbReference>
<protein>
    <submittedName>
        <fullName evidence="1 2">Uncharacterized protein</fullName>
    </submittedName>
</protein>
<sequence>MIEFYSKLSWVLLGLGESARAPEEAASKSMMRAFNGSQPAVSEIMPIHAGQMKEAKQQNVETYIGTEDTEETSFISEAP</sequence>
<proteinExistence type="predicted"/>
<gene>
    <name evidence="1" type="ORF">GUITHDRAFT_107573</name>
</gene>
<dbReference type="AlphaFoldDB" id="L1JE56"/>
<dbReference type="KEGG" id="gtt:GUITHDRAFT_107573"/>
<dbReference type="EMBL" id="JH992993">
    <property type="protein sequence ID" value="EKX46798.1"/>
    <property type="molecule type" value="Genomic_DNA"/>
</dbReference>
<organism evidence="1">
    <name type="scientific">Guillardia theta (strain CCMP2712)</name>
    <name type="common">Cryptophyte</name>
    <dbReference type="NCBI Taxonomy" id="905079"/>
    <lineage>
        <taxon>Eukaryota</taxon>
        <taxon>Cryptophyceae</taxon>
        <taxon>Pyrenomonadales</taxon>
        <taxon>Geminigeraceae</taxon>
        <taxon>Guillardia</taxon>
    </lineage>
</organism>
<reference evidence="3" key="2">
    <citation type="submission" date="2012-11" db="EMBL/GenBank/DDBJ databases">
        <authorList>
            <person name="Kuo A."/>
            <person name="Curtis B.A."/>
            <person name="Tanifuji G."/>
            <person name="Burki F."/>
            <person name="Gruber A."/>
            <person name="Irimia M."/>
            <person name="Maruyama S."/>
            <person name="Arias M.C."/>
            <person name="Ball S.G."/>
            <person name="Gile G.H."/>
            <person name="Hirakawa Y."/>
            <person name="Hopkins J.F."/>
            <person name="Rensing S.A."/>
            <person name="Schmutz J."/>
            <person name="Symeonidi A."/>
            <person name="Elias M."/>
            <person name="Eveleigh R.J."/>
            <person name="Herman E.K."/>
            <person name="Klute M.J."/>
            <person name="Nakayama T."/>
            <person name="Obornik M."/>
            <person name="Reyes-Prieto A."/>
            <person name="Armbrust E.V."/>
            <person name="Aves S.J."/>
            <person name="Beiko R.G."/>
            <person name="Coutinho P."/>
            <person name="Dacks J.B."/>
            <person name="Durnford D.G."/>
            <person name="Fast N.M."/>
            <person name="Green B.R."/>
            <person name="Grisdale C."/>
            <person name="Hempe F."/>
            <person name="Henrissat B."/>
            <person name="Hoppner M.P."/>
            <person name="Ishida K.-I."/>
            <person name="Kim E."/>
            <person name="Koreny L."/>
            <person name="Kroth P.G."/>
            <person name="Liu Y."/>
            <person name="Malik S.-B."/>
            <person name="Maier U.G."/>
            <person name="McRose D."/>
            <person name="Mock T."/>
            <person name="Neilson J.A."/>
            <person name="Onodera N.T."/>
            <person name="Poole A.M."/>
            <person name="Pritham E.J."/>
            <person name="Richards T.A."/>
            <person name="Rocap G."/>
            <person name="Roy S.W."/>
            <person name="Sarai C."/>
            <person name="Schaack S."/>
            <person name="Shirato S."/>
            <person name="Slamovits C.H."/>
            <person name="Spencer D.F."/>
            <person name="Suzuki S."/>
            <person name="Worden A.Z."/>
            <person name="Zauner S."/>
            <person name="Barry K."/>
            <person name="Bell C."/>
            <person name="Bharti A.K."/>
            <person name="Crow J.A."/>
            <person name="Grimwood J."/>
            <person name="Kramer R."/>
            <person name="Lindquist E."/>
            <person name="Lucas S."/>
            <person name="Salamov A."/>
            <person name="McFadden G.I."/>
            <person name="Lane C.E."/>
            <person name="Keeling P.J."/>
            <person name="Gray M.W."/>
            <person name="Grigoriev I.V."/>
            <person name="Archibald J.M."/>
        </authorList>
    </citation>
    <scope>NUCLEOTIDE SEQUENCE</scope>
    <source>
        <strain evidence="3">CCMP2712</strain>
    </source>
</reference>
<dbReference type="HOGENOM" id="CLU_2611098_0_0_1"/>
<dbReference type="Proteomes" id="UP000011087">
    <property type="component" value="Unassembled WGS sequence"/>
</dbReference>
<evidence type="ECO:0000313" key="1">
    <source>
        <dbReference type="EMBL" id="EKX46798.1"/>
    </source>
</evidence>
<dbReference type="EnsemblProtists" id="EKX46798">
    <property type="protein sequence ID" value="EKX46798"/>
    <property type="gene ID" value="GUITHDRAFT_107573"/>
</dbReference>
<keyword evidence="3" id="KW-1185">Reference proteome</keyword>
<dbReference type="GeneID" id="17303292"/>
<evidence type="ECO:0000313" key="2">
    <source>
        <dbReference type="EnsemblProtists" id="EKX46798"/>
    </source>
</evidence>
<reference evidence="1 3" key="1">
    <citation type="journal article" date="2012" name="Nature">
        <title>Algal genomes reveal evolutionary mosaicism and the fate of nucleomorphs.</title>
        <authorList>
            <consortium name="DOE Joint Genome Institute"/>
            <person name="Curtis B.A."/>
            <person name="Tanifuji G."/>
            <person name="Burki F."/>
            <person name="Gruber A."/>
            <person name="Irimia M."/>
            <person name="Maruyama S."/>
            <person name="Arias M.C."/>
            <person name="Ball S.G."/>
            <person name="Gile G.H."/>
            <person name="Hirakawa Y."/>
            <person name="Hopkins J.F."/>
            <person name="Kuo A."/>
            <person name="Rensing S.A."/>
            <person name="Schmutz J."/>
            <person name="Symeonidi A."/>
            <person name="Elias M."/>
            <person name="Eveleigh R.J."/>
            <person name="Herman E.K."/>
            <person name="Klute M.J."/>
            <person name="Nakayama T."/>
            <person name="Obornik M."/>
            <person name="Reyes-Prieto A."/>
            <person name="Armbrust E.V."/>
            <person name="Aves S.J."/>
            <person name="Beiko R.G."/>
            <person name="Coutinho P."/>
            <person name="Dacks J.B."/>
            <person name="Durnford D.G."/>
            <person name="Fast N.M."/>
            <person name="Green B.R."/>
            <person name="Grisdale C.J."/>
            <person name="Hempel F."/>
            <person name="Henrissat B."/>
            <person name="Hoppner M.P."/>
            <person name="Ishida K."/>
            <person name="Kim E."/>
            <person name="Koreny L."/>
            <person name="Kroth P.G."/>
            <person name="Liu Y."/>
            <person name="Malik S.B."/>
            <person name="Maier U.G."/>
            <person name="McRose D."/>
            <person name="Mock T."/>
            <person name="Neilson J.A."/>
            <person name="Onodera N.T."/>
            <person name="Poole A.M."/>
            <person name="Pritham E.J."/>
            <person name="Richards T.A."/>
            <person name="Rocap G."/>
            <person name="Roy S.W."/>
            <person name="Sarai C."/>
            <person name="Schaack S."/>
            <person name="Shirato S."/>
            <person name="Slamovits C.H."/>
            <person name="Spencer D.F."/>
            <person name="Suzuki S."/>
            <person name="Worden A.Z."/>
            <person name="Zauner S."/>
            <person name="Barry K."/>
            <person name="Bell C."/>
            <person name="Bharti A.K."/>
            <person name="Crow J.A."/>
            <person name="Grimwood J."/>
            <person name="Kramer R."/>
            <person name="Lindquist E."/>
            <person name="Lucas S."/>
            <person name="Salamov A."/>
            <person name="McFadden G.I."/>
            <person name="Lane C.E."/>
            <person name="Keeling P.J."/>
            <person name="Gray M.W."/>
            <person name="Grigoriev I.V."/>
            <person name="Archibald J.M."/>
        </authorList>
    </citation>
    <scope>NUCLEOTIDE SEQUENCE</scope>
    <source>
        <strain evidence="1 3">CCMP2712</strain>
    </source>
</reference>
<name>L1JE56_GUITC</name>
<dbReference type="PaxDb" id="55529-EKX46798"/>
<reference evidence="2" key="3">
    <citation type="submission" date="2016-03" db="UniProtKB">
        <authorList>
            <consortium name="EnsemblProtists"/>
        </authorList>
    </citation>
    <scope>IDENTIFICATION</scope>
</reference>
<evidence type="ECO:0000313" key="3">
    <source>
        <dbReference type="Proteomes" id="UP000011087"/>
    </source>
</evidence>